<dbReference type="Pfam" id="PF00009">
    <property type="entry name" value="GTP_EFTU"/>
    <property type="match status" value="1"/>
</dbReference>
<dbReference type="SUPFAM" id="SSF54980">
    <property type="entry name" value="EF-G C-terminal domain-like"/>
    <property type="match status" value="2"/>
</dbReference>
<gene>
    <name evidence="7" type="ordered locus">SBI_06356</name>
</gene>
<dbReference type="InterPro" id="IPR000640">
    <property type="entry name" value="EFG_V-like"/>
</dbReference>
<dbReference type="SMART" id="SM00889">
    <property type="entry name" value="EFG_IV"/>
    <property type="match status" value="1"/>
</dbReference>
<dbReference type="STRING" id="749414.SBI_06356"/>
<dbReference type="Pfam" id="PF03764">
    <property type="entry name" value="EFG_IV"/>
    <property type="match status" value="1"/>
</dbReference>
<dbReference type="FunFam" id="3.40.50.300:FF:002549">
    <property type="entry name" value="Tetracycline resistance protein, GTP-binding elongation family"/>
    <property type="match status" value="1"/>
</dbReference>
<dbReference type="PRINTS" id="PR01037">
    <property type="entry name" value="TCRTETOQM"/>
</dbReference>
<dbReference type="InterPro" id="IPR000795">
    <property type="entry name" value="T_Tr_GTP-bd_dom"/>
</dbReference>
<dbReference type="Proteomes" id="UP000000377">
    <property type="component" value="Chromosome"/>
</dbReference>
<dbReference type="GO" id="GO:0046677">
    <property type="term" value="P:response to antibiotic"/>
    <property type="evidence" value="ECO:0007669"/>
    <property type="project" value="UniProtKB-KW"/>
</dbReference>
<evidence type="ECO:0000256" key="4">
    <source>
        <dbReference type="ARBA" id="ARBA00023251"/>
    </source>
</evidence>
<feature type="compositionally biased region" description="Pro residues" evidence="5">
    <location>
        <begin position="710"/>
        <end position="729"/>
    </location>
</feature>
<feature type="compositionally biased region" description="Low complexity" evidence="5">
    <location>
        <begin position="389"/>
        <end position="403"/>
    </location>
</feature>
<dbReference type="PANTHER" id="PTHR43261">
    <property type="entry name" value="TRANSLATION ELONGATION FACTOR G-RELATED"/>
    <property type="match status" value="1"/>
</dbReference>
<dbReference type="GO" id="GO:0003924">
    <property type="term" value="F:GTPase activity"/>
    <property type="evidence" value="ECO:0007669"/>
    <property type="project" value="InterPro"/>
</dbReference>
<dbReference type="PATRIC" id="fig|749414.3.peg.6550"/>
<dbReference type="PRINTS" id="PR00315">
    <property type="entry name" value="ELONGATNFCT"/>
</dbReference>
<name>D7BSF8_STRBB</name>
<proteinExistence type="predicted"/>
<keyword evidence="8" id="KW-1185">Reference proteome</keyword>
<dbReference type="Pfam" id="PF00679">
    <property type="entry name" value="EFG_C"/>
    <property type="match status" value="1"/>
</dbReference>
<organism evidence="7 8">
    <name type="scientific">Streptomyces bingchenggensis (strain BCW-1)</name>
    <dbReference type="NCBI Taxonomy" id="749414"/>
    <lineage>
        <taxon>Bacteria</taxon>
        <taxon>Bacillati</taxon>
        <taxon>Actinomycetota</taxon>
        <taxon>Actinomycetes</taxon>
        <taxon>Kitasatosporales</taxon>
        <taxon>Streptomycetaceae</taxon>
        <taxon>Streptomyces</taxon>
    </lineage>
</organism>
<dbReference type="NCBIfam" id="TIGR00231">
    <property type="entry name" value="small_GTP"/>
    <property type="match status" value="1"/>
</dbReference>
<keyword evidence="3" id="KW-0342">GTP-binding</keyword>
<keyword evidence="1" id="KW-0547">Nucleotide-binding</keyword>
<dbReference type="InterPro" id="IPR035647">
    <property type="entry name" value="EFG_III/V"/>
</dbReference>
<dbReference type="SUPFAM" id="SSF54211">
    <property type="entry name" value="Ribosomal protein S5 domain 2-like"/>
    <property type="match status" value="1"/>
</dbReference>
<dbReference type="PROSITE" id="PS51722">
    <property type="entry name" value="G_TR_2"/>
    <property type="match status" value="1"/>
</dbReference>
<dbReference type="InterPro" id="IPR005517">
    <property type="entry name" value="Transl_elong_EFG/EF2_IV"/>
</dbReference>
<dbReference type="EMBL" id="CP002047">
    <property type="protein sequence ID" value="ADI09476.1"/>
    <property type="molecule type" value="Genomic_DNA"/>
</dbReference>
<dbReference type="HOGENOM" id="CLU_002794_4_2_11"/>
<dbReference type="Gene3D" id="3.40.50.300">
    <property type="entry name" value="P-loop containing nucleotide triphosphate hydrolases"/>
    <property type="match status" value="1"/>
</dbReference>
<keyword evidence="4" id="KW-0046">Antibiotic resistance</keyword>
<evidence type="ECO:0000259" key="6">
    <source>
        <dbReference type="PROSITE" id="PS51722"/>
    </source>
</evidence>
<accession>D7BSF8</accession>
<dbReference type="AlphaFoldDB" id="D7BSF8"/>
<dbReference type="InterPro" id="IPR009000">
    <property type="entry name" value="Transl_B-barrel_sf"/>
</dbReference>
<evidence type="ECO:0000313" key="7">
    <source>
        <dbReference type="EMBL" id="ADI09476.1"/>
    </source>
</evidence>
<dbReference type="InterPro" id="IPR005225">
    <property type="entry name" value="Small_GTP-bd"/>
</dbReference>
<dbReference type="RefSeq" id="WP_014178927.1">
    <property type="nucleotide sequence ID" value="NC_016582.1"/>
</dbReference>
<dbReference type="GO" id="GO:0005525">
    <property type="term" value="F:GTP binding"/>
    <property type="evidence" value="ECO:0007669"/>
    <property type="project" value="UniProtKB-KW"/>
</dbReference>
<evidence type="ECO:0000256" key="1">
    <source>
        <dbReference type="ARBA" id="ARBA00022741"/>
    </source>
</evidence>
<dbReference type="GO" id="GO:0032790">
    <property type="term" value="P:ribosome disassembly"/>
    <property type="evidence" value="ECO:0007669"/>
    <property type="project" value="TreeGrafter"/>
</dbReference>
<dbReference type="InterPro" id="IPR020568">
    <property type="entry name" value="Ribosomal_Su5_D2-typ_SF"/>
</dbReference>
<dbReference type="SUPFAM" id="SSF50447">
    <property type="entry name" value="Translation proteins"/>
    <property type="match status" value="1"/>
</dbReference>
<evidence type="ECO:0000256" key="2">
    <source>
        <dbReference type="ARBA" id="ARBA00022917"/>
    </source>
</evidence>
<dbReference type="InterPro" id="IPR031157">
    <property type="entry name" value="G_TR_CS"/>
</dbReference>
<feature type="region of interest" description="Disordered" evidence="5">
    <location>
        <begin position="371"/>
        <end position="422"/>
    </location>
</feature>
<dbReference type="eggNOG" id="COG0480">
    <property type="taxonomic scope" value="Bacteria"/>
</dbReference>
<feature type="region of interest" description="Disordered" evidence="5">
    <location>
        <begin position="685"/>
        <end position="729"/>
    </location>
</feature>
<dbReference type="KEGG" id="sbh:SBI_06356"/>
<dbReference type="Gene3D" id="3.30.230.10">
    <property type="match status" value="1"/>
</dbReference>
<sequence length="729" mass="75980">MPTSRTLNIGILAHVDAGKTSLTERLLFDHGAIDRLGSVDSGTTQTDTGDIERERGITVRSAVASFTVGPAQINLIDTPGHSDFIAEVERALGVLDGAVLVLSAVEGVQAQTRVLMKTLRRLRLPALLFVNKIDRAGARDEGLLTDIRHKLAPHLVALTAVRDLGTRHARAVPWSLDDADFRAQMAEALAETDDALLARVLDGPPPTPAELRAALAGGTADCRVHPVFFGSALSGQGVGALARGMARLLPPAPVGAAAAAAPYGTVFAVERRGGTGGRTAYLRLFAGELAVRQKVTLHRRGPGGTLVEYGGQITSLDVVGRAGAQADTGRLTAGNIGKVRGLPEVRVGDRLGEADAHTNAHAHANAHANANANANANPSTGTGTGTGTGPSTSTGPSAESGTGHATGRGPGHPPPDQPHFAAPSLSTVVRPREPGPGPAARLHAALLSLAEQDPLIHARALPGGATSVLLYGEVQKEIIAATLARDFGIEADFEPSRPVHVERPGGVGEACEEMARRHHSGLWATIGLRVEPAGTGSGVIFRYETELGALPRAFHHAIEETVHDTLLEGHDGRPVIDCLVTLIRSGFSSPLSTARDFRELTPVVLERALRAAGTRVYEPCHAFELEIPHDALAPVTGHLTAAEADITAVEETAGGVPAWLLEGRIPAREVHGVKRWLPGLTRGEGVWWSRPSGDRPLGPGRDRRTGPAPGSDPGPRSGPGPGQMPGPAT</sequence>
<feature type="domain" description="Tr-type G" evidence="6">
    <location>
        <begin position="4"/>
        <end position="254"/>
    </location>
</feature>
<evidence type="ECO:0000256" key="3">
    <source>
        <dbReference type="ARBA" id="ARBA00023134"/>
    </source>
</evidence>
<feature type="compositionally biased region" description="Low complexity" evidence="5">
    <location>
        <begin position="689"/>
        <end position="699"/>
    </location>
</feature>
<reference evidence="7 8" key="1">
    <citation type="journal article" date="2010" name="J. Bacteriol.">
        <title>Genome sequence of the milbemycin-producing bacterium Streptomyces bingchenggensis.</title>
        <authorList>
            <person name="Wang X.J."/>
            <person name="Yan Y.J."/>
            <person name="Zhang B."/>
            <person name="An J."/>
            <person name="Wang J.J."/>
            <person name="Tian J."/>
            <person name="Jiang L."/>
            <person name="Chen Y.H."/>
            <person name="Huang S.X."/>
            <person name="Yin M."/>
            <person name="Zhang J."/>
            <person name="Gao A.L."/>
            <person name="Liu C.X."/>
            <person name="Zhu Z.X."/>
            <person name="Xiang W.S."/>
        </authorList>
    </citation>
    <scope>NUCLEOTIDE SEQUENCE [LARGE SCALE GENOMIC DNA]</scope>
    <source>
        <strain evidence="7 8">BCW-1</strain>
    </source>
</reference>
<dbReference type="InterPro" id="IPR014721">
    <property type="entry name" value="Ribsml_uS5_D2-typ_fold_subgr"/>
</dbReference>
<dbReference type="InterPro" id="IPR027417">
    <property type="entry name" value="P-loop_NTPase"/>
</dbReference>
<dbReference type="Gene3D" id="2.40.30.10">
    <property type="entry name" value="Translation factors"/>
    <property type="match status" value="1"/>
</dbReference>
<dbReference type="SUPFAM" id="SSF52540">
    <property type="entry name" value="P-loop containing nucleoside triphosphate hydrolases"/>
    <property type="match status" value="1"/>
</dbReference>
<feature type="compositionally biased region" description="Low complexity" evidence="5">
    <location>
        <begin position="371"/>
        <end position="381"/>
    </location>
</feature>
<dbReference type="PANTHER" id="PTHR43261:SF1">
    <property type="entry name" value="RIBOSOME-RELEASING FACTOR 2, MITOCHONDRIAL"/>
    <property type="match status" value="1"/>
</dbReference>
<dbReference type="PROSITE" id="PS00301">
    <property type="entry name" value="G_TR_1"/>
    <property type="match status" value="1"/>
</dbReference>
<dbReference type="GO" id="GO:0006412">
    <property type="term" value="P:translation"/>
    <property type="evidence" value="ECO:0007669"/>
    <property type="project" value="UniProtKB-KW"/>
</dbReference>
<evidence type="ECO:0000313" key="8">
    <source>
        <dbReference type="Proteomes" id="UP000000377"/>
    </source>
</evidence>
<keyword evidence="2" id="KW-0648">Protein biosynthesis</keyword>
<evidence type="ECO:0000256" key="5">
    <source>
        <dbReference type="SAM" id="MobiDB-lite"/>
    </source>
</evidence>
<protein>
    <submittedName>
        <fullName evidence="7">Small GTP-binding protein</fullName>
    </submittedName>
</protein>